<feature type="transmembrane region" description="Helical" evidence="1">
    <location>
        <begin position="150"/>
        <end position="171"/>
    </location>
</feature>
<proteinExistence type="predicted"/>
<evidence type="ECO:0000313" key="3">
    <source>
        <dbReference type="EMBL" id="MDZ8118070.1"/>
    </source>
</evidence>
<evidence type="ECO:0000313" key="4">
    <source>
        <dbReference type="Proteomes" id="UP001290861"/>
    </source>
</evidence>
<protein>
    <recommendedName>
        <fullName evidence="2">CAAX prenyl protease 2/Lysostaphin resistance protein A-like domain-containing protein</fullName>
    </recommendedName>
</protein>
<comment type="caution">
    <text evidence="3">The sequence shown here is derived from an EMBL/GenBank/DDBJ whole genome shotgun (WGS) entry which is preliminary data.</text>
</comment>
<feature type="transmembrane region" description="Helical" evidence="1">
    <location>
        <begin position="7"/>
        <end position="37"/>
    </location>
</feature>
<accession>A0ABU5MV34</accession>
<reference evidence="3 4" key="1">
    <citation type="journal article" date="2024" name="Appl. Environ. Microbiol.">
        <title>Pontiella agarivorans sp. nov., a novel marine anaerobic bacterium capable of degrading macroalgal polysaccharides and fixing nitrogen.</title>
        <authorList>
            <person name="Liu N."/>
            <person name="Kivenson V."/>
            <person name="Peng X."/>
            <person name="Cui Z."/>
            <person name="Lankiewicz T.S."/>
            <person name="Gosselin K.M."/>
            <person name="English C.J."/>
            <person name="Blair E.M."/>
            <person name="O'Malley M.A."/>
            <person name="Valentine D.L."/>
        </authorList>
    </citation>
    <scope>NUCLEOTIDE SEQUENCE [LARGE SCALE GENOMIC DNA]</scope>
    <source>
        <strain evidence="3 4">NLcol2</strain>
    </source>
</reference>
<sequence>MKIVPALIPYLAVLLGMHVLSSAWAAMLFYHAGMLLFLCIRKSSGDWKKIGRGCSPLLIPAMIVCALAAPVVYFMWPFLRISEHALVEWMAEYGLTGAAWMLLIPWFSVVHPMLEELHWRGIGPEGAERLCWQDFAFAGYHVFVLYELVYWPWLFMVFGILVGSSFFWRWAAERFGGYLLPVLTHAVADAGVLMGVWLLIRR</sequence>
<dbReference type="InterPro" id="IPR003675">
    <property type="entry name" value="Rce1/LyrA-like_dom"/>
</dbReference>
<organism evidence="3 4">
    <name type="scientific">Pontiella agarivorans</name>
    <dbReference type="NCBI Taxonomy" id="3038953"/>
    <lineage>
        <taxon>Bacteria</taxon>
        <taxon>Pseudomonadati</taxon>
        <taxon>Kiritimatiellota</taxon>
        <taxon>Kiritimatiellia</taxon>
        <taxon>Kiritimatiellales</taxon>
        <taxon>Pontiellaceae</taxon>
        <taxon>Pontiella</taxon>
    </lineage>
</organism>
<feature type="transmembrane region" description="Helical" evidence="1">
    <location>
        <begin position="178"/>
        <end position="200"/>
    </location>
</feature>
<feature type="transmembrane region" description="Helical" evidence="1">
    <location>
        <begin position="91"/>
        <end position="109"/>
    </location>
</feature>
<evidence type="ECO:0000259" key="2">
    <source>
        <dbReference type="Pfam" id="PF02517"/>
    </source>
</evidence>
<feature type="domain" description="CAAX prenyl protease 2/Lysostaphin resistance protein A-like" evidence="2">
    <location>
        <begin position="100"/>
        <end position="190"/>
    </location>
</feature>
<dbReference type="RefSeq" id="WP_322607870.1">
    <property type="nucleotide sequence ID" value="NZ_JARVCO010000007.1"/>
</dbReference>
<feature type="transmembrane region" description="Helical" evidence="1">
    <location>
        <begin position="57"/>
        <end position="79"/>
    </location>
</feature>
<evidence type="ECO:0000256" key="1">
    <source>
        <dbReference type="SAM" id="Phobius"/>
    </source>
</evidence>
<keyword evidence="1" id="KW-0472">Membrane</keyword>
<dbReference type="Proteomes" id="UP001290861">
    <property type="component" value="Unassembled WGS sequence"/>
</dbReference>
<keyword evidence="4" id="KW-1185">Reference proteome</keyword>
<name>A0ABU5MV34_9BACT</name>
<dbReference type="EMBL" id="JARVCO010000007">
    <property type="protein sequence ID" value="MDZ8118070.1"/>
    <property type="molecule type" value="Genomic_DNA"/>
</dbReference>
<keyword evidence="1" id="KW-1133">Transmembrane helix</keyword>
<keyword evidence="1" id="KW-0812">Transmembrane</keyword>
<dbReference type="Pfam" id="PF02517">
    <property type="entry name" value="Rce1-like"/>
    <property type="match status" value="1"/>
</dbReference>
<gene>
    <name evidence="3" type="ORF">P9H32_05460</name>
</gene>